<comment type="caution">
    <text evidence="4">The sequence shown here is derived from an EMBL/GenBank/DDBJ whole genome shotgun (WGS) entry which is preliminary data.</text>
</comment>
<feature type="domain" description="Hydantoinase/oxoprolinase N-terminal" evidence="2">
    <location>
        <begin position="4"/>
        <end position="192"/>
    </location>
</feature>
<proteinExistence type="predicted"/>
<feature type="domain" description="Hydantoinase A/oxoprolinase" evidence="1">
    <location>
        <begin position="213"/>
        <end position="499"/>
    </location>
</feature>
<evidence type="ECO:0000313" key="5">
    <source>
        <dbReference type="Proteomes" id="UP000077262"/>
    </source>
</evidence>
<protein>
    <submittedName>
        <fullName evidence="4">Methylhydantoinase</fullName>
    </submittedName>
</protein>
<dbReference type="RefSeq" id="WP_017499361.1">
    <property type="nucleotide sequence ID" value="NZ_LSTR01000039.1"/>
</dbReference>
<dbReference type="GO" id="GO:0006749">
    <property type="term" value="P:glutathione metabolic process"/>
    <property type="evidence" value="ECO:0007669"/>
    <property type="project" value="TreeGrafter"/>
</dbReference>
<name>A0A177JNN6_SPHYA</name>
<evidence type="ECO:0000259" key="3">
    <source>
        <dbReference type="Pfam" id="PF19278"/>
    </source>
</evidence>
<dbReference type="InterPro" id="IPR002821">
    <property type="entry name" value="Hydantoinase_A"/>
</dbReference>
<dbReference type="InterPro" id="IPR008040">
    <property type="entry name" value="Hydant_A_N"/>
</dbReference>
<dbReference type="EMBL" id="LSTR01000039">
    <property type="protein sequence ID" value="OAH42850.1"/>
    <property type="molecule type" value="Genomic_DNA"/>
</dbReference>
<reference evidence="4 5" key="1">
    <citation type="submission" date="2016-02" db="EMBL/GenBank/DDBJ databases">
        <authorList>
            <person name="Wen L."/>
            <person name="He K."/>
            <person name="Yang H."/>
        </authorList>
    </citation>
    <scope>NUCLEOTIDE SEQUENCE [LARGE SCALE GENOMIC DNA]</scope>
    <source>
        <strain evidence="4 5">CD09_2</strain>
    </source>
</reference>
<organism evidence="4 5">
    <name type="scientific">Sphingobium yanoikuyae</name>
    <name type="common">Sphingomonas yanoikuyae</name>
    <dbReference type="NCBI Taxonomy" id="13690"/>
    <lineage>
        <taxon>Bacteria</taxon>
        <taxon>Pseudomonadati</taxon>
        <taxon>Pseudomonadota</taxon>
        <taxon>Alphaproteobacteria</taxon>
        <taxon>Sphingomonadales</taxon>
        <taxon>Sphingomonadaceae</taxon>
        <taxon>Sphingobium</taxon>
    </lineage>
</organism>
<dbReference type="Proteomes" id="UP000077262">
    <property type="component" value="Unassembled WGS sequence"/>
</dbReference>
<evidence type="ECO:0000259" key="2">
    <source>
        <dbReference type="Pfam" id="PF05378"/>
    </source>
</evidence>
<accession>A0A177JNN6</accession>
<evidence type="ECO:0000259" key="1">
    <source>
        <dbReference type="Pfam" id="PF01968"/>
    </source>
</evidence>
<dbReference type="Pfam" id="PF01968">
    <property type="entry name" value="Hydantoinase_A"/>
    <property type="match status" value="1"/>
</dbReference>
<dbReference type="OrthoDB" id="9759608at2"/>
<dbReference type="Pfam" id="PF05378">
    <property type="entry name" value="Hydant_A_N"/>
    <property type="match status" value="1"/>
</dbReference>
<dbReference type="Pfam" id="PF19278">
    <property type="entry name" value="Hydant_A_C"/>
    <property type="match status" value="1"/>
</dbReference>
<gene>
    <name evidence="4" type="ORF">AX777_23305</name>
</gene>
<feature type="domain" description="Acetophenone carboxylase-like C-terminal" evidence="3">
    <location>
        <begin position="516"/>
        <end position="689"/>
    </location>
</feature>
<dbReference type="AlphaFoldDB" id="A0A177JNN6"/>
<dbReference type="GO" id="GO:0005829">
    <property type="term" value="C:cytosol"/>
    <property type="evidence" value="ECO:0007669"/>
    <property type="project" value="TreeGrafter"/>
</dbReference>
<dbReference type="PANTHER" id="PTHR11365:SF23">
    <property type="entry name" value="HYPOTHETICAL 5-OXOPROLINASE (EUROFUNG)-RELATED"/>
    <property type="match status" value="1"/>
</dbReference>
<sequence length="699" mass="74231">MSYRVGIDIGGTFTDFALLKDGLKDGPKDGQVILHKNLSTPQDRSIGVMEGLETLAGKEGLSLGDFLQRCEAIVHGTTVADNILIEMDGAVTGLITTQGFRDEMEYRRGYKENIWDVRLEPPIPIVPRRRRLTVPERVLADGSVHEALDEEAVREACARLRKQGVESVAIGLIFAHVNGDHEDRVAQIVAEEMPGIPVSLGHHILSRAPEYDRISTTVVNAYVAPRVNAYLERLVSRLADAGYARQLMVMQASGGVMTRAYIEAAPIRLLASGPAGGVIASARTGGAKGYRNLLCVDMGGTSYDMSVVRDGAAPAEAGWNMHHRYLVGVPMVQVETLGAGGGSICHVDKGELKVGPASAGAAPGPICYGRGGLRPTVTDALLMLGILSTGEGFAGGSFRLRDEGVAEAFAALGAELGYDAQQAAFDCWRLVNANMTQAVRRTTAAKGMDPADMVMLAYGGNGPAFAAIQAQDLGIGQVLVPRASPTFSALGTLVAHPAIDEERSCSARADALDLDRLRGLWADLAADAAAHFGEAGFSADAVQARWRVAMRYAGQNWALTFDLHEGRGLDDLGFVDDTLSARAIAAFNARHLAEYGHVREGEVPEITGVRLTAQVETPMPPAGGGFTAPVVEPAPHGYRRANLGDGFADVAIHKGPDLTPGARVTGPAIIEEVFTTIAVYPGWQARVDDVGDYLLVRQS</sequence>
<dbReference type="InterPro" id="IPR045079">
    <property type="entry name" value="Oxoprolinase-like"/>
</dbReference>
<dbReference type="GO" id="GO:0017168">
    <property type="term" value="F:5-oxoprolinase (ATP-hydrolyzing) activity"/>
    <property type="evidence" value="ECO:0007669"/>
    <property type="project" value="TreeGrafter"/>
</dbReference>
<dbReference type="InterPro" id="IPR049517">
    <property type="entry name" value="ACX-like_C"/>
</dbReference>
<evidence type="ECO:0000313" key="4">
    <source>
        <dbReference type="EMBL" id="OAH42850.1"/>
    </source>
</evidence>
<dbReference type="PANTHER" id="PTHR11365">
    <property type="entry name" value="5-OXOPROLINASE RELATED"/>
    <property type="match status" value="1"/>
</dbReference>